<dbReference type="InterPro" id="IPR045239">
    <property type="entry name" value="bHLH95_bHLH"/>
</dbReference>
<evidence type="ECO:0000256" key="4">
    <source>
        <dbReference type="ARBA" id="ARBA00023125"/>
    </source>
</evidence>
<reference evidence="8 9" key="1">
    <citation type="journal article" date="2021" name="Commun. Biol.">
        <title>The genome of Shorea leprosula (Dipterocarpaceae) highlights the ecological relevance of drought in aseasonal tropical rainforests.</title>
        <authorList>
            <person name="Ng K.K.S."/>
            <person name="Kobayashi M.J."/>
            <person name="Fawcett J.A."/>
            <person name="Hatakeyama M."/>
            <person name="Paape T."/>
            <person name="Ng C.H."/>
            <person name="Ang C.C."/>
            <person name="Tnah L.H."/>
            <person name="Lee C.T."/>
            <person name="Nishiyama T."/>
            <person name="Sese J."/>
            <person name="O'Brien M.J."/>
            <person name="Copetti D."/>
            <person name="Mohd Noor M.I."/>
            <person name="Ong R.C."/>
            <person name="Putra M."/>
            <person name="Sireger I.Z."/>
            <person name="Indrioko S."/>
            <person name="Kosugi Y."/>
            <person name="Izuno A."/>
            <person name="Isagi Y."/>
            <person name="Lee S.L."/>
            <person name="Shimizu K.K."/>
        </authorList>
    </citation>
    <scope>NUCLEOTIDE SEQUENCE [LARGE SCALE GENOMIC DNA]</scope>
    <source>
        <strain evidence="8">214</strain>
    </source>
</reference>
<dbReference type="AlphaFoldDB" id="A0AAV5K7P8"/>
<comment type="subcellular location">
    <subcellularLocation>
        <location evidence="1">Nucleus</location>
    </subcellularLocation>
</comment>
<feature type="domain" description="BHLH" evidence="7">
    <location>
        <begin position="322"/>
        <end position="371"/>
    </location>
</feature>
<comment type="caution">
    <text evidence="8">The sequence shown here is derived from an EMBL/GenBank/DDBJ whole genome shotgun (WGS) entry which is preliminary data.</text>
</comment>
<dbReference type="InterPro" id="IPR011598">
    <property type="entry name" value="bHLH_dom"/>
</dbReference>
<evidence type="ECO:0000259" key="7">
    <source>
        <dbReference type="PROSITE" id="PS50888"/>
    </source>
</evidence>
<keyword evidence="3" id="KW-0805">Transcription regulation</keyword>
<comment type="subunit">
    <text evidence="2">Homodimer.</text>
</comment>
<name>A0AAV5K7P8_9ROSI</name>
<proteinExistence type="predicted"/>
<evidence type="ECO:0000256" key="2">
    <source>
        <dbReference type="ARBA" id="ARBA00011738"/>
    </source>
</evidence>
<dbReference type="Proteomes" id="UP001054252">
    <property type="component" value="Unassembled WGS sequence"/>
</dbReference>
<dbReference type="SUPFAM" id="SSF47459">
    <property type="entry name" value="HLH, helix-loop-helix DNA-binding domain"/>
    <property type="match status" value="1"/>
</dbReference>
<evidence type="ECO:0000256" key="1">
    <source>
        <dbReference type="ARBA" id="ARBA00004123"/>
    </source>
</evidence>
<dbReference type="CDD" id="cd11393">
    <property type="entry name" value="bHLH_AtbHLH_like"/>
    <property type="match status" value="1"/>
</dbReference>
<keyword evidence="4" id="KW-0238">DNA-binding</keyword>
<accession>A0AAV5K7P8</accession>
<protein>
    <recommendedName>
        <fullName evidence="7">BHLH domain-containing protein</fullName>
    </recommendedName>
</protein>
<dbReference type="GO" id="GO:0000981">
    <property type="term" value="F:DNA-binding transcription factor activity, RNA polymerase II-specific"/>
    <property type="evidence" value="ECO:0007669"/>
    <property type="project" value="TreeGrafter"/>
</dbReference>
<dbReference type="FunFam" id="4.10.280.10:FF:000032">
    <property type="entry name" value="Transcription factor bHLH123 family"/>
    <property type="match status" value="1"/>
</dbReference>
<dbReference type="EMBL" id="BPVZ01000052">
    <property type="protein sequence ID" value="GKV19200.1"/>
    <property type="molecule type" value="Genomic_DNA"/>
</dbReference>
<sequence length="442" mass="47919">MAEEFQAGICGGTSWMNSSKGVFGGCSSPIADLGSFGWGAEVVDVKARSSACEDSNITSVSDSPMAFQSFQKPESNGSGGGGGSILMDSTLPMMGFGLSSSSSTSDWNPSLLRGNGSAENFNSMIQRETNPRLNCQQETVMDSSQNQKDWSSGENCSTTDFLLDQQRLNSVTSCGNTTVGFPVGLASSVLLQNLFVPDQPQPQQSLFNNRSMNYMSNELSPSWPKLQPPIFKPSVIKQQSAAAAGGLHFSNNTPFWNASTTSPTLNNARTNFLPSSQPQFLVPTFGEKPSCPTITTKTEEVRDQSGVMKKGSTEPAFKRARLETPSPLPTFKVRKEKLGDRVTALQQLVSPFGKTDTASVLHEAIECIKFLHEQVSVLSTPYMKQGASIQHQQRTEKSENVEEPQQDLRSRGLCLVPISSTFPVTNETTAHFWTPTFGGTFR</sequence>
<evidence type="ECO:0000313" key="9">
    <source>
        <dbReference type="Proteomes" id="UP001054252"/>
    </source>
</evidence>
<keyword evidence="9" id="KW-1185">Reference proteome</keyword>
<dbReference type="GO" id="GO:0000978">
    <property type="term" value="F:RNA polymerase II cis-regulatory region sequence-specific DNA binding"/>
    <property type="evidence" value="ECO:0007669"/>
    <property type="project" value="TreeGrafter"/>
</dbReference>
<keyword evidence="6" id="KW-0539">Nucleus</keyword>
<dbReference type="PROSITE" id="PS50888">
    <property type="entry name" value="BHLH"/>
    <property type="match status" value="1"/>
</dbReference>
<dbReference type="Gene3D" id="4.10.280.10">
    <property type="entry name" value="Helix-loop-helix DNA-binding domain"/>
    <property type="match status" value="1"/>
</dbReference>
<evidence type="ECO:0000256" key="6">
    <source>
        <dbReference type="ARBA" id="ARBA00023242"/>
    </source>
</evidence>
<organism evidence="8 9">
    <name type="scientific">Rubroshorea leprosula</name>
    <dbReference type="NCBI Taxonomy" id="152421"/>
    <lineage>
        <taxon>Eukaryota</taxon>
        <taxon>Viridiplantae</taxon>
        <taxon>Streptophyta</taxon>
        <taxon>Embryophyta</taxon>
        <taxon>Tracheophyta</taxon>
        <taxon>Spermatophyta</taxon>
        <taxon>Magnoliopsida</taxon>
        <taxon>eudicotyledons</taxon>
        <taxon>Gunneridae</taxon>
        <taxon>Pentapetalae</taxon>
        <taxon>rosids</taxon>
        <taxon>malvids</taxon>
        <taxon>Malvales</taxon>
        <taxon>Dipterocarpaceae</taxon>
        <taxon>Rubroshorea</taxon>
    </lineage>
</organism>
<gene>
    <name evidence="8" type="ORF">SLEP1_g29490</name>
</gene>
<evidence type="ECO:0000256" key="3">
    <source>
        <dbReference type="ARBA" id="ARBA00023015"/>
    </source>
</evidence>
<dbReference type="InterPro" id="IPR036638">
    <property type="entry name" value="HLH_DNA-bd_sf"/>
</dbReference>
<evidence type="ECO:0000313" key="8">
    <source>
        <dbReference type="EMBL" id="GKV19200.1"/>
    </source>
</evidence>
<dbReference type="GO" id="GO:0046983">
    <property type="term" value="F:protein dimerization activity"/>
    <property type="evidence" value="ECO:0007669"/>
    <property type="project" value="InterPro"/>
</dbReference>
<evidence type="ECO:0000256" key="5">
    <source>
        <dbReference type="ARBA" id="ARBA00023163"/>
    </source>
</evidence>
<dbReference type="PANTHER" id="PTHR16223">
    <property type="entry name" value="TRANSCRIPTION FACTOR BHLH83-RELATED"/>
    <property type="match status" value="1"/>
</dbReference>
<dbReference type="InterPro" id="IPR045843">
    <property type="entry name" value="IND-like"/>
</dbReference>
<keyword evidence="5" id="KW-0804">Transcription</keyword>
<dbReference type="PANTHER" id="PTHR16223:SF238">
    <property type="entry name" value="TRANSCRIPTION FACTOR BHLH114"/>
    <property type="match status" value="1"/>
</dbReference>
<dbReference type="GO" id="GO:0005634">
    <property type="term" value="C:nucleus"/>
    <property type="evidence" value="ECO:0007669"/>
    <property type="project" value="UniProtKB-SubCell"/>
</dbReference>